<dbReference type="InterPro" id="IPR004260">
    <property type="entry name" value="Pyr-dimer_DNA_glycosylase"/>
</dbReference>
<dbReference type="EMBL" id="JBHLTG010000008">
    <property type="protein sequence ID" value="MFC0681440.1"/>
    <property type="molecule type" value="Genomic_DNA"/>
</dbReference>
<keyword evidence="2" id="KW-1185">Reference proteome</keyword>
<gene>
    <name evidence="1" type="ORF">ACFFGH_26725</name>
</gene>
<dbReference type="Proteomes" id="UP001589896">
    <property type="component" value="Unassembled WGS sequence"/>
</dbReference>
<reference evidence="1 2" key="1">
    <citation type="submission" date="2024-09" db="EMBL/GenBank/DDBJ databases">
        <authorList>
            <person name="Sun Q."/>
            <person name="Mori K."/>
        </authorList>
    </citation>
    <scope>NUCLEOTIDE SEQUENCE [LARGE SCALE GENOMIC DNA]</scope>
    <source>
        <strain evidence="1 2">KCTC 23076</strain>
    </source>
</reference>
<sequence length="149" mass="17055">MQTFLPFPNFAASAAALDRSRLGKQRVETFQLLRALTLPTYGWKNHPATRMWRGYVPALTKYGLVMTDAWIDAGFSDTVRPQLIEFAPEVDEIPEQELEKPTWFGNEALHLSHRSNLIRKNPEHYLPLFPGTPPDLPYVWPVPKDELGP</sequence>
<name>A0ABV6RWT4_9GAMM</name>
<comment type="caution">
    <text evidence="1">The sequence shown here is derived from an EMBL/GenBank/DDBJ whole genome shotgun (WGS) entry which is preliminary data.</text>
</comment>
<evidence type="ECO:0000313" key="1">
    <source>
        <dbReference type="EMBL" id="MFC0681440.1"/>
    </source>
</evidence>
<proteinExistence type="predicted"/>
<protein>
    <submittedName>
        <fullName evidence="1">MSMEG_6728 family protein</fullName>
    </submittedName>
</protein>
<dbReference type="Pfam" id="PF03013">
    <property type="entry name" value="Pyr_excise"/>
    <property type="match status" value="1"/>
</dbReference>
<dbReference type="RefSeq" id="WP_386674069.1">
    <property type="nucleotide sequence ID" value="NZ_JBHLTG010000008.1"/>
</dbReference>
<dbReference type="NCBIfam" id="NF038085">
    <property type="entry name" value="MSMEG_6728_fam"/>
    <property type="match status" value="1"/>
</dbReference>
<organism evidence="1 2">
    <name type="scientific">Lysobacter korlensis</name>
    <dbReference type="NCBI Taxonomy" id="553636"/>
    <lineage>
        <taxon>Bacteria</taxon>
        <taxon>Pseudomonadati</taxon>
        <taxon>Pseudomonadota</taxon>
        <taxon>Gammaproteobacteria</taxon>
        <taxon>Lysobacterales</taxon>
        <taxon>Lysobacteraceae</taxon>
        <taxon>Lysobacter</taxon>
    </lineage>
</organism>
<evidence type="ECO:0000313" key="2">
    <source>
        <dbReference type="Proteomes" id="UP001589896"/>
    </source>
</evidence>
<accession>A0ABV6RWT4</accession>